<evidence type="ECO:0000256" key="1">
    <source>
        <dbReference type="SAM" id="Phobius"/>
    </source>
</evidence>
<dbReference type="PANTHER" id="PTHR24177">
    <property type="entry name" value="CASKIN"/>
    <property type="match status" value="1"/>
</dbReference>
<dbReference type="Proteomes" id="UP001174677">
    <property type="component" value="Chromosome 11"/>
</dbReference>
<dbReference type="Pfam" id="PF12796">
    <property type="entry name" value="Ank_2"/>
    <property type="match status" value="1"/>
</dbReference>
<feature type="domain" description="PGG" evidence="2">
    <location>
        <begin position="393"/>
        <end position="506"/>
    </location>
</feature>
<feature type="transmembrane region" description="Helical" evidence="1">
    <location>
        <begin position="486"/>
        <end position="508"/>
    </location>
</feature>
<dbReference type="InterPro" id="IPR002110">
    <property type="entry name" value="Ankyrin_rpt"/>
</dbReference>
<evidence type="ECO:0000259" key="2">
    <source>
        <dbReference type="Pfam" id="PF13962"/>
    </source>
</evidence>
<sequence>MKHTGQNRHVPLYLAALKGDWRTAKVYLRWNPHAVRATITRGLETVLHIAAGARHTLFVKKLVKKMTPDDLALQNKVGNTALCFAAVSGITEIARVLVNKNKTLPLVRGSKGATPLYMAVLLGRRDMVWYLYSVTDDKDLSGEDRVGLLVAAITSNLFDMALKLIQNHPELALARDGNGETALHVLSRKPSAFYSGTQLGLRQRFIYSFPDINQVYNIKLRHLQALELVRQLWQQILNLDDAGLKALIRTPRQLLFTAAEFGIVEFITVLIRSHPDLIWKVDEQSRSIFHTAVVHRQEKVFNLIKELGALKDFIALYKDEKNNNMLHLAGKLPHPNRLNTDSGAALQMRRELLWFKEVEKIVQPLYTEMENSEGKTPDCVFVLEHKKLKREGEKWMKETASSCMVVATLIATVMFAAAFTVPGGNNNSTGRPIFLYTRSFIVFVTSDALGLFSSASSILIFLSILTSRYAEEDFLRSLPNKLIMGLATLFISIINMMVAFSATLFLILSHGLEWATIPIIVVASIPVSLFASLQFPLVVDIISHTFTCFGSRSHLLS</sequence>
<dbReference type="PANTHER" id="PTHR24177:SF292">
    <property type="entry name" value="ANKYRIN REPEAT FAMILY PROTEIN-RELATED"/>
    <property type="match status" value="1"/>
</dbReference>
<dbReference type="Gene3D" id="1.25.40.20">
    <property type="entry name" value="Ankyrin repeat-containing domain"/>
    <property type="match status" value="1"/>
</dbReference>
<dbReference type="SMART" id="SM00248">
    <property type="entry name" value="ANK"/>
    <property type="match status" value="5"/>
</dbReference>
<feature type="transmembrane region" description="Helical" evidence="1">
    <location>
        <begin position="399"/>
        <end position="420"/>
    </location>
</feature>
<dbReference type="Pfam" id="PF13962">
    <property type="entry name" value="PGG"/>
    <property type="match status" value="1"/>
</dbReference>
<evidence type="ECO:0000313" key="4">
    <source>
        <dbReference type="Proteomes" id="UP001174677"/>
    </source>
</evidence>
<accession>A0ABQ9LPJ1</accession>
<name>A0ABQ9LPJ1_HEVBR</name>
<dbReference type="EMBL" id="JARPOI010000011">
    <property type="protein sequence ID" value="KAJ9168501.1"/>
    <property type="molecule type" value="Genomic_DNA"/>
</dbReference>
<comment type="caution">
    <text evidence="3">The sequence shown here is derived from an EMBL/GenBank/DDBJ whole genome shotgun (WGS) entry which is preliminary data.</text>
</comment>
<keyword evidence="1" id="KW-0812">Transmembrane</keyword>
<dbReference type="InterPro" id="IPR026961">
    <property type="entry name" value="PGG_dom"/>
</dbReference>
<keyword evidence="4" id="KW-1185">Reference proteome</keyword>
<protein>
    <recommendedName>
        <fullName evidence="2">PGG domain-containing protein</fullName>
    </recommendedName>
</protein>
<reference evidence="3" key="1">
    <citation type="journal article" date="2023" name="Plant Biotechnol. J.">
        <title>Chromosome-level wild Hevea brasiliensis genome provides new tools for genomic-assisted breeding and valuable loci to elevate rubber yield.</title>
        <authorList>
            <person name="Cheng H."/>
            <person name="Song X."/>
            <person name="Hu Y."/>
            <person name="Wu T."/>
            <person name="Yang Q."/>
            <person name="An Z."/>
            <person name="Feng S."/>
            <person name="Deng Z."/>
            <person name="Wu W."/>
            <person name="Zeng X."/>
            <person name="Tu M."/>
            <person name="Wang X."/>
            <person name="Huang H."/>
        </authorList>
    </citation>
    <scope>NUCLEOTIDE SEQUENCE</scope>
    <source>
        <strain evidence="3">MT/VB/25A 57/8</strain>
    </source>
</reference>
<organism evidence="3 4">
    <name type="scientific">Hevea brasiliensis</name>
    <name type="common">Para rubber tree</name>
    <name type="synonym">Siphonia brasiliensis</name>
    <dbReference type="NCBI Taxonomy" id="3981"/>
    <lineage>
        <taxon>Eukaryota</taxon>
        <taxon>Viridiplantae</taxon>
        <taxon>Streptophyta</taxon>
        <taxon>Embryophyta</taxon>
        <taxon>Tracheophyta</taxon>
        <taxon>Spermatophyta</taxon>
        <taxon>Magnoliopsida</taxon>
        <taxon>eudicotyledons</taxon>
        <taxon>Gunneridae</taxon>
        <taxon>Pentapetalae</taxon>
        <taxon>rosids</taxon>
        <taxon>fabids</taxon>
        <taxon>Malpighiales</taxon>
        <taxon>Euphorbiaceae</taxon>
        <taxon>Crotonoideae</taxon>
        <taxon>Micrandreae</taxon>
        <taxon>Hevea</taxon>
    </lineage>
</organism>
<keyword evidence="1" id="KW-1133">Transmembrane helix</keyword>
<keyword evidence="1" id="KW-0472">Membrane</keyword>
<gene>
    <name evidence="3" type="ORF">P3X46_020016</name>
</gene>
<dbReference type="SUPFAM" id="SSF48403">
    <property type="entry name" value="Ankyrin repeat"/>
    <property type="match status" value="1"/>
</dbReference>
<proteinExistence type="predicted"/>
<dbReference type="InterPro" id="IPR036770">
    <property type="entry name" value="Ankyrin_rpt-contain_sf"/>
</dbReference>
<feature type="transmembrane region" description="Helical" evidence="1">
    <location>
        <begin position="440"/>
        <end position="465"/>
    </location>
</feature>
<feature type="transmembrane region" description="Helical" evidence="1">
    <location>
        <begin position="514"/>
        <end position="533"/>
    </location>
</feature>
<evidence type="ECO:0000313" key="3">
    <source>
        <dbReference type="EMBL" id="KAJ9168501.1"/>
    </source>
</evidence>